<evidence type="ECO:0000259" key="2">
    <source>
        <dbReference type="Pfam" id="PF12688"/>
    </source>
</evidence>
<dbReference type="EMBL" id="CP014167">
    <property type="protein sequence ID" value="ANS74730.1"/>
    <property type="molecule type" value="Genomic_DNA"/>
</dbReference>
<gene>
    <name evidence="3" type="ORF">AWM70_09105</name>
</gene>
<dbReference type="SMART" id="SM00028">
    <property type="entry name" value="TPR"/>
    <property type="match status" value="3"/>
</dbReference>
<evidence type="ECO:0000313" key="3">
    <source>
        <dbReference type="EMBL" id="ANS74730.1"/>
    </source>
</evidence>
<name>A0A1B1MZW4_9BACL</name>
<dbReference type="Proteomes" id="UP000092573">
    <property type="component" value="Chromosome"/>
</dbReference>
<dbReference type="SUPFAM" id="SSF48452">
    <property type="entry name" value="TPR-like"/>
    <property type="match status" value="1"/>
</dbReference>
<dbReference type="InterPro" id="IPR041656">
    <property type="entry name" value="TPR_5"/>
</dbReference>
<dbReference type="STRING" id="1462996.AWM70_09105"/>
<keyword evidence="1" id="KW-0802">TPR repeat</keyword>
<dbReference type="OrthoDB" id="193829at2"/>
<sequence>MTINEKLEKAIGLRQSGNPAEARTLLEQLLRQEPLNASVWYQCAWTHDVMGLEKEAVPFYEKALELGLGGEEREGALLGLGSTYRTLGLYNEAERLFAQAILEYPENKEFQVFQAMVKYNLKAYSEGMELLLKLLAETSADPGIQAYKKAILFYADKLDERWD</sequence>
<feature type="domain" description="Tetratrico peptide repeat group 5" evidence="2">
    <location>
        <begin position="41"/>
        <end position="158"/>
    </location>
</feature>
<keyword evidence="4" id="KW-1185">Reference proteome</keyword>
<evidence type="ECO:0000313" key="4">
    <source>
        <dbReference type="Proteomes" id="UP000092573"/>
    </source>
</evidence>
<evidence type="ECO:0000256" key="1">
    <source>
        <dbReference type="PROSITE-ProRule" id="PRU00339"/>
    </source>
</evidence>
<dbReference type="KEGG" id="pyg:AWM70_09105"/>
<organism evidence="3 4">
    <name type="scientific">Paenibacillus yonginensis</name>
    <dbReference type="NCBI Taxonomy" id="1462996"/>
    <lineage>
        <taxon>Bacteria</taxon>
        <taxon>Bacillati</taxon>
        <taxon>Bacillota</taxon>
        <taxon>Bacilli</taxon>
        <taxon>Bacillales</taxon>
        <taxon>Paenibacillaceae</taxon>
        <taxon>Paenibacillus</taxon>
    </lineage>
</organism>
<dbReference type="Gene3D" id="1.25.40.10">
    <property type="entry name" value="Tetratricopeptide repeat domain"/>
    <property type="match status" value="1"/>
</dbReference>
<feature type="repeat" description="TPR" evidence="1">
    <location>
        <begin position="74"/>
        <end position="107"/>
    </location>
</feature>
<proteinExistence type="predicted"/>
<reference evidence="3 4" key="1">
    <citation type="submission" date="2016-01" db="EMBL/GenBank/DDBJ databases">
        <title>Complete Genome Sequence of Paenibacillus yonginensis DCY84, a novel Plant Growth-Promoting Bacteria with Elicitation of Induced Systemic Resistance.</title>
        <authorList>
            <person name="Kim Y.J."/>
            <person name="Yang D.C."/>
            <person name="Sukweenadhi J."/>
        </authorList>
    </citation>
    <scope>NUCLEOTIDE SEQUENCE [LARGE SCALE GENOMIC DNA]</scope>
    <source>
        <strain evidence="3 4">DCY84</strain>
    </source>
</reference>
<dbReference type="InterPro" id="IPR019734">
    <property type="entry name" value="TPR_rpt"/>
</dbReference>
<dbReference type="Pfam" id="PF12688">
    <property type="entry name" value="TPR_5"/>
    <property type="match status" value="1"/>
</dbReference>
<protein>
    <recommendedName>
        <fullName evidence="2">Tetratrico peptide repeat group 5 domain-containing protein</fullName>
    </recommendedName>
</protein>
<dbReference type="AlphaFoldDB" id="A0A1B1MZW4"/>
<dbReference type="RefSeq" id="WP_068695673.1">
    <property type="nucleotide sequence ID" value="NZ_CP014167.1"/>
</dbReference>
<accession>A0A1B1MZW4</accession>
<dbReference type="PROSITE" id="PS50005">
    <property type="entry name" value="TPR"/>
    <property type="match status" value="1"/>
</dbReference>
<dbReference type="InterPro" id="IPR011990">
    <property type="entry name" value="TPR-like_helical_dom_sf"/>
</dbReference>